<comment type="catalytic activity">
    <reaction evidence="4 5">
        <text>[protein]-L-glutamate 5-O-methyl ester + H2O = L-glutamyl-[protein] + methanol + H(+)</text>
        <dbReference type="Rhea" id="RHEA:23236"/>
        <dbReference type="Rhea" id="RHEA-COMP:10208"/>
        <dbReference type="Rhea" id="RHEA-COMP:10311"/>
        <dbReference type="ChEBI" id="CHEBI:15377"/>
        <dbReference type="ChEBI" id="CHEBI:15378"/>
        <dbReference type="ChEBI" id="CHEBI:17790"/>
        <dbReference type="ChEBI" id="CHEBI:29973"/>
        <dbReference type="ChEBI" id="CHEBI:82795"/>
        <dbReference type="EC" id="3.1.1.61"/>
    </reaction>
</comment>
<evidence type="ECO:0000256" key="5">
    <source>
        <dbReference type="HAMAP-Rule" id="MF_00099"/>
    </source>
</evidence>
<dbReference type="SUPFAM" id="SSF52738">
    <property type="entry name" value="Methylesterase CheB, C-terminal domain"/>
    <property type="match status" value="1"/>
</dbReference>
<dbReference type="SMART" id="SM00448">
    <property type="entry name" value="REC"/>
    <property type="match status" value="1"/>
</dbReference>
<dbReference type="PIRSF" id="PIRSF000876">
    <property type="entry name" value="RR_chemtxs_CheB"/>
    <property type="match status" value="1"/>
</dbReference>
<dbReference type="GO" id="GO:0006935">
    <property type="term" value="P:chemotaxis"/>
    <property type="evidence" value="ECO:0007669"/>
    <property type="project" value="UniProtKB-UniRule"/>
</dbReference>
<evidence type="ECO:0000256" key="1">
    <source>
        <dbReference type="ARBA" id="ARBA00022490"/>
    </source>
</evidence>
<dbReference type="Pfam" id="PF01339">
    <property type="entry name" value="CheB_methylest"/>
    <property type="match status" value="1"/>
</dbReference>
<dbReference type="PANTHER" id="PTHR42872">
    <property type="entry name" value="PROTEIN-GLUTAMATE METHYLESTERASE/PROTEIN-GLUTAMINE GLUTAMINASE"/>
    <property type="match status" value="1"/>
</dbReference>
<comment type="function">
    <text evidence="5">Involved in chemotaxis. Part of a chemotaxis signal transduction system that modulates chemotaxis in response to various stimuli. Catalyzes the demethylation of specific methylglutamate residues introduced into the chemoreceptors (methyl-accepting chemotaxis proteins or MCP) by CheR. Also mediates the irreversible deamidation of specific glutamine residues to glutamic acid.</text>
</comment>
<dbReference type="GO" id="GO:0008984">
    <property type="term" value="F:protein-glutamate methylesterase activity"/>
    <property type="evidence" value="ECO:0007669"/>
    <property type="project" value="UniProtKB-UniRule"/>
</dbReference>
<dbReference type="Gene3D" id="3.40.50.180">
    <property type="entry name" value="Methylesterase CheB, C-terminal domain"/>
    <property type="match status" value="1"/>
</dbReference>
<keyword evidence="2 5" id="KW-0145">Chemotaxis</keyword>
<sequence>MKRVAFEMKRVLFADDSSLMRKLVFQTLKEGGFEVILASDGKEAVEKALNERPDAAVLDIRMPKMDGISALREIAPLGIPVVMFSSLTREDSQVTMDALEAGAFDFVLKPGGIVTLDISEVKGELLRKVKAAIVSKRIPLVRRVAIGPKEKCTSASPANAALLVAASTGGPSFVRDLVQSLDGGGRYAVLIVQHMPPVFTKFFAERISSSSRIPVREASNGEPILEGVAYLAPGDYHMEVSMDQNPRIILHQGPKINYVRPSADPLFISAARRFGRKTVAVILTGIGSDGTNGAIAVKANGGTVIAQDEKTSVVYGMPKNVAESGSADFILPFDEIPDRINEIFAKIF</sequence>
<dbReference type="CDD" id="cd17541">
    <property type="entry name" value="REC_CheB-like"/>
    <property type="match status" value="1"/>
</dbReference>
<comment type="PTM">
    <text evidence="5">Phosphorylated by CheA. Phosphorylation of the N-terminal regulatory domain activates the methylesterase activity.</text>
</comment>
<keyword evidence="1 5" id="KW-0963">Cytoplasm</keyword>
<dbReference type="InterPro" id="IPR011006">
    <property type="entry name" value="CheY-like_superfamily"/>
</dbReference>
<evidence type="ECO:0000259" key="7">
    <source>
        <dbReference type="PROSITE" id="PS50122"/>
    </source>
</evidence>
<dbReference type="PROSITE" id="PS50110">
    <property type="entry name" value="RESPONSE_REGULATORY"/>
    <property type="match status" value="1"/>
</dbReference>
<evidence type="ECO:0000256" key="4">
    <source>
        <dbReference type="ARBA" id="ARBA00048267"/>
    </source>
</evidence>
<keyword evidence="5" id="KW-0597">Phosphoprotein</keyword>
<dbReference type="Pfam" id="PF00072">
    <property type="entry name" value="Response_reg"/>
    <property type="match status" value="1"/>
</dbReference>
<dbReference type="CDD" id="cd16432">
    <property type="entry name" value="CheB_Rec"/>
    <property type="match status" value="1"/>
</dbReference>
<comment type="catalytic activity">
    <reaction evidence="5">
        <text>L-glutaminyl-[protein] + H2O = L-glutamyl-[protein] + NH4(+)</text>
        <dbReference type="Rhea" id="RHEA:16441"/>
        <dbReference type="Rhea" id="RHEA-COMP:10207"/>
        <dbReference type="Rhea" id="RHEA-COMP:10208"/>
        <dbReference type="ChEBI" id="CHEBI:15377"/>
        <dbReference type="ChEBI" id="CHEBI:28938"/>
        <dbReference type="ChEBI" id="CHEBI:29973"/>
        <dbReference type="ChEBI" id="CHEBI:30011"/>
        <dbReference type="EC" id="3.5.1.44"/>
    </reaction>
</comment>
<dbReference type="InterPro" id="IPR001789">
    <property type="entry name" value="Sig_transdc_resp-reg_receiver"/>
</dbReference>
<protein>
    <recommendedName>
        <fullName evidence="5">Protein-glutamate methylesterase/protein-glutamine glutaminase</fullName>
        <ecNumber evidence="5">3.1.1.61</ecNumber>
        <ecNumber evidence="5">3.5.1.44</ecNumber>
    </recommendedName>
</protein>
<feature type="active site" evidence="5">
    <location>
        <position position="167"/>
    </location>
</feature>
<dbReference type="GO" id="GO:0050568">
    <property type="term" value="F:protein-glutamine glutaminase activity"/>
    <property type="evidence" value="ECO:0007669"/>
    <property type="project" value="UniProtKB-UniRule"/>
</dbReference>
<name>A0A444L6V7_METS7</name>
<dbReference type="EC" id="3.5.1.44" evidence="5"/>
<evidence type="ECO:0000313" key="8">
    <source>
        <dbReference type="EMBL" id="RWX73294.1"/>
    </source>
</evidence>
<reference evidence="8 9" key="1">
    <citation type="submission" date="2018-12" db="EMBL/GenBank/DDBJ databases">
        <title>The complete genome of the methanogenic archaea of the candidate phylum Verstraetearchaeota, obtained from the metagenome of underground thermal water.</title>
        <authorList>
            <person name="Kadnikov V.V."/>
            <person name="Mardanov A.V."/>
            <person name="Beletsky A.V."/>
            <person name="Karnachuk O.V."/>
            <person name="Ravin N.V."/>
        </authorList>
    </citation>
    <scope>NUCLEOTIDE SEQUENCE [LARGE SCALE GENOMIC DNA]</scope>
    <source>
        <strain evidence="8">Ch88</strain>
    </source>
</reference>
<evidence type="ECO:0000256" key="2">
    <source>
        <dbReference type="ARBA" id="ARBA00022500"/>
    </source>
</evidence>
<comment type="similarity">
    <text evidence="5">Belongs to the CheB family.</text>
</comment>
<feature type="domain" description="Response regulatory" evidence="6">
    <location>
        <begin position="10"/>
        <end position="124"/>
    </location>
</feature>
<dbReference type="Gene3D" id="3.40.50.2300">
    <property type="match status" value="1"/>
</dbReference>
<comment type="subcellular location">
    <subcellularLocation>
        <location evidence="5">Cytoplasm</location>
    </subcellularLocation>
</comment>
<keyword evidence="3 5" id="KW-0378">Hydrolase</keyword>
<feature type="modified residue" description="4-aspartylphosphate" evidence="5">
    <location>
        <position position="59"/>
    </location>
</feature>
<dbReference type="InterPro" id="IPR008248">
    <property type="entry name" value="CheB-like"/>
</dbReference>
<dbReference type="HAMAP" id="MF_00099">
    <property type="entry name" value="CheB_chemtxs"/>
    <property type="match status" value="1"/>
</dbReference>
<dbReference type="EC" id="3.1.1.61" evidence="5"/>
<comment type="domain">
    <text evidence="5">Contains a C-terminal catalytic domain, and an N-terminal region which modulates catalytic activity.</text>
</comment>
<dbReference type="NCBIfam" id="NF001965">
    <property type="entry name" value="PRK00742.1"/>
    <property type="match status" value="1"/>
</dbReference>
<feature type="active site" evidence="5">
    <location>
        <position position="289"/>
    </location>
</feature>
<comment type="caution">
    <text evidence="8">The sequence shown here is derived from an EMBL/GenBank/DDBJ whole genome shotgun (WGS) entry which is preliminary data.</text>
</comment>
<evidence type="ECO:0000256" key="3">
    <source>
        <dbReference type="ARBA" id="ARBA00022801"/>
    </source>
</evidence>
<feature type="domain" description="CheB-type methylesterase" evidence="7">
    <location>
        <begin position="155"/>
        <end position="336"/>
    </location>
</feature>
<dbReference type="AlphaFoldDB" id="A0A444L6V7"/>
<dbReference type="PANTHER" id="PTHR42872:SF6">
    <property type="entry name" value="PROTEIN-GLUTAMATE METHYLESTERASE_PROTEIN-GLUTAMINE GLUTAMINASE"/>
    <property type="match status" value="1"/>
</dbReference>
<feature type="active site" evidence="5">
    <location>
        <position position="194"/>
    </location>
</feature>
<dbReference type="InterPro" id="IPR000673">
    <property type="entry name" value="Sig_transdc_resp-reg_Me-estase"/>
</dbReference>
<dbReference type="SUPFAM" id="SSF52172">
    <property type="entry name" value="CheY-like"/>
    <property type="match status" value="1"/>
</dbReference>
<dbReference type="GO" id="GO:0005737">
    <property type="term" value="C:cytoplasm"/>
    <property type="evidence" value="ECO:0007669"/>
    <property type="project" value="UniProtKB-SubCell"/>
</dbReference>
<dbReference type="InterPro" id="IPR035909">
    <property type="entry name" value="CheB_C"/>
</dbReference>
<evidence type="ECO:0000313" key="9">
    <source>
        <dbReference type="Proteomes" id="UP000288215"/>
    </source>
</evidence>
<accession>A0A444L6V7</accession>
<dbReference type="EMBL" id="RXGA01000003">
    <property type="protein sequence ID" value="RWX73294.1"/>
    <property type="molecule type" value="Genomic_DNA"/>
</dbReference>
<proteinExistence type="inferred from homology"/>
<dbReference type="Proteomes" id="UP000288215">
    <property type="component" value="Unassembled WGS sequence"/>
</dbReference>
<dbReference type="GO" id="GO:0000156">
    <property type="term" value="F:phosphorelay response regulator activity"/>
    <property type="evidence" value="ECO:0007669"/>
    <property type="project" value="InterPro"/>
</dbReference>
<gene>
    <name evidence="5" type="primary">cheB</name>
    <name evidence="8" type="ORF">Metus_1268</name>
</gene>
<dbReference type="PROSITE" id="PS50122">
    <property type="entry name" value="CHEB"/>
    <property type="match status" value="1"/>
</dbReference>
<organism evidence="8 9">
    <name type="scientific">Methanosuratincola subterraneus</name>
    <dbReference type="NCBI Taxonomy" id="2593994"/>
    <lineage>
        <taxon>Archaea</taxon>
        <taxon>Thermoproteota</taxon>
        <taxon>Methanosuratincolia</taxon>
        <taxon>Candidatus Methanomethylicales</taxon>
        <taxon>Candidatus Methanomethylicaceae</taxon>
        <taxon>Candidatus Methanosuratincola (ex Vanwonterghem et al. 2016)</taxon>
    </lineage>
</organism>
<evidence type="ECO:0000259" key="6">
    <source>
        <dbReference type="PROSITE" id="PS50110"/>
    </source>
</evidence>